<reference evidence="3 4" key="1">
    <citation type="submission" date="2015-12" db="EMBL/GenBank/DDBJ databases">
        <authorList>
            <person name="Shamseldin A."/>
            <person name="Moawad H."/>
            <person name="Abd El-Rahim W.M."/>
            <person name="Sadowsky M.J."/>
        </authorList>
    </citation>
    <scope>NUCLEOTIDE SEQUENCE [LARGE SCALE GENOMIC DNA]</scope>
    <source>
        <strain evidence="3 4">SM2</strain>
    </source>
</reference>
<name>A0A127M8Z2_9GAMM</name>
<dbReference type="SMART" id="SM00327">
    <property type="entry name" value="VWA"/>
    <property type="match status" value="1"/>
</dbReference>
<dbReference type="InterPro" id="IPR036465">
    <property type="entry name" value="vWFA_dom_sf"/>
</dbReference>
<sequence length="349" mass="37939">MFEFQWPWIFVLLPLPILVRWLSKAQNRASGAALRVPFFAQLRSLSGEQNTPAVNGNKFHLLLLSLLWLALLGACARPIWIGDAVAMPTNGRDLMLAVDISGSMSQEDMIIQDEALPRLTVVKAVVNQFVEQRRGDKLGLILFGSQPYIQSPLTFDLDTVNTLMNEAQVGFAGKQTAIGDAIGFAIKRLRERPENSRVVVLLTDGADTASNLKPLEASKLAAAEKIKIYTIGVGATEMRVPGIFGSNFGARTVNPSADLDEGTLQSIADTTGGAYYRARNPAELQAAYAAIAALEPVEQEQEMLRPERSLLHWPLLAAAGLWLLLGLGRNLPALPVRSNADDTKNEAAQ</sequence>
<keyword evidence="1" id="KW-0812">Transmembrane</keyword>
<dbReference type="KEGG" id="zal:AZF00_15965"/>
<dbReference type="Pfam" id="PF00092">
    <property type="entry name" value="VWA"/>
    <property type="match status" value="1"/>
</dbReference>
<dbReference type="RefSeq" id="WP_008252099.1">
    <property type="nucleotide sequence ID" value="NZ_CP014544.1"/>
</dbReference>
<gene>
    <name evidence="3" type="ORF">AZF00_15965</name>
</gene>
<dbReference type="SUPFAM" id="SSF53300">
    <property type="entry name" value="vWA-like"/>
    <property type="match status" value="1"/>
</dbReference>
<accession>A0A127M8Z2</accession>
<dbReference type="PROSITE" id="PS50234">
    <property type="entry name" value="VWFA"/>
    <property type="match status" value="1"/>
</dbReference>
<evidence type="ECO:0000256" key="1">
    <source>
        <dbReference type="SAM" id="Phobius"/>
    </source>
</evidence>
<dbReference type="EMBL" id="CP014544">
    <property type="protein sequence ID" value="AMO69702.1"/>
    <property type="molecule type" value="Genomic_DNA"/>
</dbReference>
<dbReference type="InterPro" id="IPR002035">
    <property type="entry name" value="VWF_A"/>
</dbReference>
<feature type="transmembrane region" description="Helical" evidence="1">
    <location>
        <begin position="6"/>
        <end position="23"/>
    </location>
</feature>
<keyword evidence="1" id="KW-1133">Transmembrane helix</keyword>
<feature type="domain" description="VWFA" evidence="2">
    <location>
        <begin position="93"/>
        <end position="291"/>
    </location>
</feature>
<evidence type="ECO:0000259" key="2">
    <source>
        <dbReference type="PROSITE" id="PS50234"/>
    </source>
</evidence>
<protein>
    <submittedName>
        <fullName evidence="3">BatB protein</fullName>
    </submittedName>
</protein>
<proteinExistence type="predicted"/>
<evidence type="ECO:0000313" key="4">
    <source>
        <dbReference type="Proteomes" id="UP000074119"/>
    </source>
</evidence>
<dbReference type="Gene3D" id="3.40.50.410">
    <property type="entry name" value="von Willebrand factor, type A domain"/>
    <property type="match status" value="1"/>
</dbReference>
<dbReference type="InterPro" id="IPR050768">
    <property type="entry name" value="UPF0353/GerABKA_families"/>
</dbReference>
<evidence type="ECO:0000313" key="3">
    <source>
        <dbReference type="EMBL" id="AMO69702.1"/>
    </source>
</evidence>
<dbReference type="AlphaFoldDB" id="A0A127M8Z2"/>
<dbReference type="PANTHER" id="PTHR22550:SF18">
    <property type="entry name" value="VWFA DOMAIN-CONTAINING PROTEIN"/>
    <property type="match status" value="1"/>
</dbReference>
<dbReference type="Proteomes" id="UP000074119">
    <property type="component" value="Chromosome"/>
</dbReference>
<organism evidence="3 4">
    <name type="scientific">Zhongshania aliphaticivorans</name>
    <dbReference type="NCBI Taxonomy" id="1470434"/>
    <lineage>
        <taxon>Bacteria</taxon>
        <taxon>Pseudomonadati</taxon>
        <taxon>Pseudomonadota</taxon>
        <taxon>Gammaproteobacteria</taxon>
        <taxon>Cellvibrionales</taxon>
        <taxon>Spongiibacteraceae</taxon>
        <taxon>Zhongshania</taxon>
    </lineage>
</organism>
<feature type="transmembrane region" description="Helical" evidence="1">
    <location>
        <begin position="59"/>
        <end position="80"/>
    </location>
</feature>
<dbReference type="STRING" id="1470434.AZF00_15965"/>
<keyword evidence="1" id="KW-0472">Membrane</keyword>
<dbReference type="PANTHER" id="PTHR22550">
    <property type="entry name" value="SPORE GERMINATION PROTEIN"/>
    <property type="match status" value="1"/>
</dbReference>